<protein>
    <submittedName>
        <fullName evidence="1">Uncharacterized protein</fullName>
    </submittedName>
</protein>
<organism evidence="1 2">
    <name type="scientific">Bacteroides fragilis str. 3998T(B)3</name>
    <dbReference type="NCBI Taxonomy" id="1339316"/>
    <lineage>
        <taxon>Bacteria</taxon>
        <taxon>Pseudomonadati</taxon>
        <taxon>Bacteroidota</taxon>
        <taxon>Bacteroidia</taxon>
        <taxon>Bacteroidales</taxon>
        <taxon>Bacteroidaceae</taxon>
        <taxon>Bacteroides</taxon>
    </lineage>
</organism>
<proteinExistence type="predicted"/>
<evidence type="ECO:0000313" key="1">
    <source>
        <dbReference type="EMBL" id="EXY91412.1"/>
    </source>
</evidence>
<gene>
    <name evidence="1" type="ORF">M125_1866</name>
</gene>
<sequence>MSQLYFSSKKRNNGSILQIRGHYYANNRNDCFQPIGQLSPISFNAVKGNQLLITLNVPDTWCDKAGDGAWFAISVNDEIKSRGVYYSGKDGQRVPITLQTVVDVEEDHSYIIKGLWCNESGTENRNCNIGEFSETVLTVLVLD</sequence>
<dbReference type="EMBL" id="JGDB01000052">
    <property type="protein sequence ID" value="EXY91412.1"/>
    <property type="molecule type" value="Genomic_DNA"/>
</dbReference>
<evidence type="ECO:0000313" key="2">
    <source>
        <dbReference type="Proteomes" id="UP000020773"/>
    </source>
</evidence>
<dbReference type="Proteomes" id="UP000020773">
    <property type="component" value="Unassembled WGS sequence"/>
</dbReference>
<accession>A0A015U997</accession>
<dbReference type="RefSeq" id="WP_005800792.1">
    <property type="nucleotide sequence ID" value="NZ_JGDB01000052.1"/>
</dbReference>
<dbReference type="AlphaFoldDB" id="A0A015U997"/>
<dbReference type="PATRIC" id="fig|1339316.3.peg.1805"/>
<comment type="caution">
    <text evidence="1">The sequence shown here is derived from an EMBL/GenBank/DDBJ whole genome shotgun (WGS) entry which is preliminary data.</text>
</comment>
<dbReference type="Gene3D" id="2.60.120.760">
    <property type="match status" value="1"/>
</dbReference>
<name>A0A015U997_BACFG</name>
<reference evidence="1 2" key="1">
    <citation type="submission" date="2014-02" db="EMBL/GenBank/DDBJ databases">
        <authorList>
            <person name="Sears C."/>
            <person name="Carroll K."/>
            <person name="Sack B.R."/>
            <person name="Qadri F."/>
            <person name="Myers L.L."/>
            <person name="Chung G.-T."/>
            <person name="Escheverria P."/>
            <person name="Fraser C.M."/>
            <person name="Sadzewicz L."/>
            <person name="Shefchek K.A."/>
            <person name="Tallon L."/>
            <person name="Das S.P."/>
            <person name="Daugherty S."/>
            <person name="Mongodin E.F."/>
        </authorList>
    </citation>
    <scope>NUCLEOTIDE SEQUENCE [LARGE SCALE GENOMIC DNA]</scope>
    <source>
        <strain evidence="2">3998T(B)3</strain>
    </source>
</reference>